<organism evidence="3">
    <name type="scientific">Tetraselmis sp. GSL018</name>
    <dbReference type="NCBI Taxonomy" id="582737"/>
    <lineage>
        <taxon>Eukaryota</taxon>
        <taxon>Viridiplantae</taxon>
        <taxon>Chlorophyta</taxon>
        <taxon>core chlorophytes</taxon>
        <taxon>Chlorodendrophyceae</taxon>
        <taxon>Chlorodendrales</taxon>
        <taxon>Chlorodendraceae</taxon>
        <taxon>Tetraselmis</taxon>
    </lineage>
</organism>
<dbReference type="EMBL" id="GBEZ01009642">
    <property type="protein sequence ID" value="JAC75961.1"/>
    <property type="molecule type" value="Transcribed_RNA"/>
</dbReference>
<feature type="non-terminal residue" evidence="3">
    <location>
        <position position="208"/>
    </location>
</feature>
<gene>
    <name evidence="3" type="ORF">TSPGSL018_21579</name>
</gene>
<dbReference type="AlphaFoldDB" id="A0A061RZH0"/>
<feature type="region of interest" description="Disordered" evidence="2">
    <location>
        <begin position="184"/>
        <end position="208"/>
    </location>
</feature>
<evidence type="ECO:0000313" key="3">
    <source>
        <dbReference type="EMBL" id="JAC75961.1"/>
    </source>
</evidence>
<feature type="compositionally biased region" description="Basic and acidic residues" evidence="2">
    <location>
        <begin position="185"/>
        <end position="196"/>
    </location>
</feature>
<evidence type="ECO:0000256" key="2">
    <source>
        <dbReference type="SAM" id="MobiDB-lite"/>
    </source>
</evidence>
<protein>
    <submittedName>
        <fullName evidence="3">Uncharacterized protein</fullName>
    </submittedName>
</protein>
<keyword evidence="1" id="KW-0175">Coiled coil</keyword>
<name>A0A061RZH0_9CHLO</name>
<proteinExistence type="predicted"/>
<feature type="non-terminal residue" evidence="3">
    <location>
        <position position="1"/>
    </location>
</feature>
<accession>A0A061RZH0</accession>
<reference evidence="3" key="1">
    <citation type="submission" date="2014-05" db="EMBL/GenBank/DDBJ databases">
        <title>The transcriptome of the halophilic microalga Tetraselmis sp. GSL018 isolated from the Great Salt Lake, Utah.</title>
        <authorList>
            <person name="Jinkerson R.E."/>
            <person name="D'Adamo S."/>
            <person name="Posewitz M.C."/>
        </authorList>
    </citation>
    <scope>NUCLEOTIDE SEQUENCE</scope>
    <source>
        <strain evidence="3">GSL018</strain>
    </source>
</reference>
<feature type="coiled-coil region" evidence="1">
    <location>
        <begin position="78"/>
        <end position="111"/>
    </location>
</feature>
<sequence>LSGEPFVQTACSEQAKQAFEQTTTEAGVDKGATGADVLSQGSSLWTRAEMLTALRLNYAWWRTQKQRHTLLWAFFCGLRREKNNIASAGDAAEAEEEKRNATSKRRNVKEELICWVCHAARGFDAPMPIGNGTDVQARVSVAHAPVKDGVKSLFNYKSASGSDGLKKHVLNNHLELLTALEEDLQERHPDKPEMKLIKQATSDKPPPP</sequence>
<evidence type="ECO:0000256" key="1">
    <source>
        <dbReference type="SAM" id="Coils"/>
    </source>
</evidence>